<comment type="function">
    <text evidence="6">Involved in coproporphyrin-dependent heme b biosynthesis. Catalyzes the oxidation of coproporphyrinogen III to coproporphyrin III.</text>
</comment>
<dbReference type="SUPFAM" id="SSF51905">
    <property type="entry name" value="FAD/NAD(P)-binding domain"/>
    <property type="match status" value="1"/>
</dbReference>
<dbReference type="RefSeq" id="WP_200356786.1">
    <property type="nucleotide sequence ID" value="NZ_JAENIL010000032.1"/>
</dbReference>
<dbReference type="InterPro" id="IPR004572">
    <property type="entry name" value="Protoporphyrinogen_oxidase"/>
</dbReference>
<dbReference type="Pfam" id="PF01593">
    <property type="entry name" value="Amino_oxidase"/>
    <property type="match status" value="1"/>
</dbReference>
<comment type="subcellular location">
    <subcellularLocation>
        <location evidence="6">Cytoplasm</location>
    </subcellularLocation>
</comment>
<dbReference type="Gene3D" id="1.10.3110.10">
    <property type="entry name" value="protoporphyrinogen ix oxidase, domain 3"/>
    <property type="match status" value="1"/>
</dbReference>
<proteinExistence type="inferred from homology"/>
<keyword evidence="2 6" id="KW-0285">Flavoprotein</keyword>
<comment type="similarity">
    <text evidence="6">Belongs to the protoporphyrinogen/coproporphyrinogen oxidase family. Coproporphyrinogen III oxidase subfamily.</text>
</comment>
<keyword evidence="3 6" id="KW-0274">FAD</keyword>
<dbReference type="NCBIfam" id="TIGR00562">
    <property type="entry name" value="proto_IX_ox"/>
    <property type="match status" value="1"/>
</dbReference>
<evidence type="ECO:0000256" key="6">
    <source>
        <dbReference type="RuleBase" id="RU364052"/>
    </source>
</evidence>
<dbReference type="AlphaFoldDB" id="A0A934S367"/>
<comment type="caution">
    <text evidence="8">The sequence shown here is derived from an EMBL/GenBank/DDBJ whole genome shotgun (WGS) entry which is preliminary data.</text>
</comment>
<dbReference type="InterPro" id="IPR050464">
    <property type="entry name" value="Zeta_carotene_desat/Oxidored"/>
</dbReference>
<dbReference type="Gene3D" id="3.50.50.60">
    <property type="entry name" value="FAD/NAD(P)-binding domain"/>
    <property type="match status" value="1"/>
</dbReference>
<dbReference type="Gene3D" id="3.90.660.20">
    <property type="entry name" value="Protoporphyrinogen oxidase, mitochondrial, domain 2"/>
    <property type="match status" value="1"/>
</dbReference>
<evidence type="ECO:0000313" key="9">
    <source>
        <dbReference type="Proteomes" id="UP000617628"/>
    </source>
</evidence>
<comment type="cofactor">
    <cofactor evidence="1 6">
        <name>FAD</name>
        <dbReference type="ChEBI" id="CHEBI:57692"/>
    </cofactor>
</comment>
<gene>
    <name evidence="8" type="primary">hemG</name>
    <name evidence="8" type="ORF">JIN87_16960</name>
</gene>
<organism evidence="8 9">
    <name type="scientific">Pelagicoccus mobilis</name>
    <dbReference type="NCBI Taxonomy" id="415221"/>
    <lineage>
        <taxon>Bacteria</taxon>
        <taxon>Pseudomonadati</taxon>
        <taxon>Verrucomicrobiota</taxon>
        <taxon>Opitutia</taxon>
        <taxon>Puniceicoccales</taxon>
        <taxon>Pelagicoccaceae</taxon>
        <taxon>Pelagicoccus</taxon>
    </lineage>
</organism>
<name>A0A934S367_9BACT</name>
<dbReference type="EMBL" id="JAENIL010000032">
    <property type="protein sequence ID" value="MBK1878574.1"/>
    <property type="molecule type" value="Genomic_DNA"/>
</dbReference>
<dbReference type="EC" id="1.3.3.15" evidence="6"/>
<keyword evidence="4 6" id="KW-0560">Oxidoreductase</keyword>
<dbReference type="GO" id="GO:0005737">
    <property type="term" value="C:cytoplasm"/>
    <property type="evidence" value="ECO:0007669"/>
    <property type="project" value="UniProtKB-SubCell"/>
</dbReference>
<protein>
    <recommendedName>
        <fullName evidence="6">Coproporphyrinogen III oxidase</fullName>
        <ecNumber evidence="6">1.3.3.15</ecNumber>
    </recommendedName>
</protein>
<dbReference type="PANTHER" id="PTHR42923:SF3">
    <property type="entry name" value="PROTOPORPHYRINOGEN OXIDASE"/>
    <property type="match status" value="1"/>
</dbReference>
<evidence type="ECO:0000256" key="3">
    <source>
        <dbReference type="ARBA" id="ARBA00022827"/>
    </source>
</evidence>
<evidence type="ECO:0000256" key="2">
    <source>
        <dbReference type="ARBA" id="ARBA00022630"/>
    </source>
</evidence>
<comment type="catalytic activity">
    <reaction evidence="6">
        <text>coproporphyrinogen III + 3 O2 = coproporphyrin III + 3 H2O2</text>
        <dbReference type="Rhea" id="RHEA:43436"/>
        <dbReference type="ChEBI" id="CHEBI:15379"/>
        <dbReference type="ChEBI" id="CHEBI:16240"/>
        <dbReference type="ChEBI" id="CHEBI:57309"/>
        <dbReference type="ChEBI" id="CHEBI:131725"/>
        <dbReference type="EC" id="1.3.3.15"/>
    </reaction>
</comment>
<comment type="pathway">
    <text evidence="6">Porphyrin-containing compound metabolism; protoheme biosynthesis.</text>
</comment>
<dbReference type="GO" id="GO:0006783">
    <property type="term" value="P:heme biosynthetic process"/>
    <property type="evidence" value="ECO:0007669"/>
    <property type="project" value="UniProtKB-UniRule"/>
</dbReference>
<evidence type="ECO:0000256" key="4">
    <source>
        <dbReference type="ARBA" id="ARBA00023002"/>
    </source>
</evidence>
<feature type="domain" description="Amine oxidase" evidence="7">
    <location>
        <begin position="11"/>
        <end position="452"/>
    </location>
</feature>
<sequence length="456" mass="50017">MQDAIILGGGISGLTAGYLAQKEGLDVSVIEKRTEPGGPISTHKEGDYLVERGPNSLLLPEPWVESFIAELGLTNQLQETKPIASKRYIIKNGRPVPVPTSPLQAITTPLFSFVGKLGFLLEPFRKQISNRAGATETVADFVSRRMGRDFLDYAIDPFVSGVYAGDPHKLILEHAFPIMRSFEREGGSIIRGAIKHKKKQKREGTAYKKRSISFKEGLGILPKTLARKLGNRLWLDSEVVAVNRIDNAWQVTWKRDGENFEGFAKKLVVCLPSHAIKRIAWSEAIAPPLKASPNLEYPAVHSLALGFKREQIPHLLDGFGMLVPSKESPTILGALFSSSLYDGRAPEGHCLLTVMIGGIRRPDLAALSKEKLEEIALNDLRNLVGLEGSPTFSHCSSWPRAIPQYTQNFSPWKETLKSLELEFPGLHFGGNCVDGIAMGSSILSGKRIAACLSTNT</sequence>
<dbReference type="GO" id="GO:0004729">
    <property type="term" value="F:oxygen-dependent protoporphyrinogen oxidase activity"/>
    <property type="evidence" value="ECO:0007669"/>
    <property type="project" value="UniProtKB-UniRule"/>
</dbReference>
<keyword evidence="6" id="KW-0963">Cytoplasm</keyword>
<keyword evidence="5 6" id="KW-0350">Heme biosynthesis</keyword>
<accession>A0A934S367</accession>
<dbReference type="Proteomes" id="UP000617628">
    <property type="component" value="Unassembled WGS sequence"/>
</dbReference>
<evidence type="ECO:0000313" key="8">
    <source>
        <dbReference type="EMBL" id="MBK1878574.1"/>
    </source>
</evidence>
<dbReference type="InterPro" id="IPR002937">
    <property type="entry name" value="Amino_oxidase"/>
</dbReference>
<evidence type="ECO:0000259" key="7">
    <source>
        <dbReference type="Pfam" id="PF01593"/>
    </source>
</evidence>
<dbReference type="SUPFAM" id="SSF54373">
    <property type="entry name" value="FAD-linked reductases, C-terminal domain"/>
    <property type="match status" value="1"/>
</dbReference>
<evidence type="ECO:0000256" key="5">
    <source>
        <dbReference type="ARBA" id="ARBA00023133"/>
    </source>
</evidence>
<evidence type="ECO:0000256" key="1">
    <source>
        <dbReference type="ARBA" id="ARBA00001974"/>
    </source>
</evidence>
<reference evidence="8" key="1">
    <citation type="submission" date="2021-01" db="EMBL/GenBank/DDBJ databases">
        <title>Modified the classification status of verrucomicrobia.</title>
        <authorList>
            <person name="Feng X."/>
        </authorList>
    </citation>
    <scope>NUCLEOTIDE SEQUENCE</scope>
    <source>
        <strain evidence="8">KCTC 13126</strain>
    </source>
</reference>
<dbReference type="PANTHER" id="PTHR42923">
    <property type="entry name" value="PROTOPORPHYRINOGEN OXIDASE"/>
    <property type="match status" value="1"/>
</dbReference>
<keyword evidence="9" id="KW-1185">Reference proteome</keyword>
<dbReference type="InterPro" id="IPR036188">
    <property type="entry name" value="FAD/NAD-bd_sf"/>
</dbReference>